<dbReference type="Proteomes" id="UP000286415">
    <property type="component" value="Unassembled WGS sequence"/>
</dbReference>
<dbReference type="EMBL" id="NIRI02000042">
    <property type="protein sequence ID" value="KAG5448694.1"/>
    <property type="molecule type" value="Genomic_DNA"/>
</dbReference>
<gene>
    <name evidence="1" type="ORF">CSKR_113024</name>
</gene>
<name>A0A419QFE9_CLOSI</name>
<proteinExistence type="predicted"/>
<evidence type="ECO:0000313" key="1">
    <source>
        <dbReference type="EMBL" id="KAG5448694.1"/>
    </source>
</evidence>
<sequence length="254" mass="28616">MQCDHSTYFSIADPMFHQTRAMLRRHRWSNNESLLTSPERSGHLPAELHTSAGYGVHDAFRRVKNSWEHLSSVGNFLVPEGLYGPRKLSNQQRPNLLVAESSFAVPEPGTAFCGDRNHLHLPSFQCPPELSGFPQALHHLAFVVFACVAQLVACWYGFPDINRDHRPRRYPVLTGERTKRNQSGYHTIGHNIVLHHYYYYYCRSAVTPFWCLAAMLPEGSARAEILPGCPSLDGKSRGRGGVRTTDLAVSKFAL</sequence>
<reference evidence="1 2" key="1">
    <citation type="journal article" date="2018" name="Biotechnol. Adv.">
        <title>Improved genomic resources and new bioinformatic workflow for the carcinogenic parasite Clonorchis sinensis: Biotechnological implications.</title>
        <authorList>
            <person name="Wang D."/>
            <person name="Korhonen P.K."/>
            <person name="Gasser R.B."/>
            <person name="Young N.D."/>
        </authorList>
    </citation>
    <scope>NUCLEOTIDE SEQUENCE [LARGE SCALE GENOMIC DNA]</scope>
    <source>
        <strain evidence="1">Cs-k2</strain>
    </source>
</reference>
<dbReference type="AlphaFoldDB" id="A0A419QFE9"/>
<accession>A0A419QFE9</accession>
<keyword evidence="2" id="KW-1185">Reference proteome</keyword>
<reference evidence="1 2" key="2">
    <citation type="journal article" date="2021" name="Genomics">
        <title>High-quality reference genome for Clonorchis sinensis.</title>
        <authorList>
            <person name="Young N.D."/>
            <person name="Stroehlein A.J."/>
            <person name="Kinkar L."/>
            <person name="Wang T."/>
            <person name="Sohn W.M."/>
            <person name="Chang B.C.H."/>
            <person name="Kaur P."/>
            <person name="Weisz D."/>
            <person name="Dudchenko O."/>
            <person name="Aiden E.L."/>
            <person name="Korhonen P.K."/>
            <person name="Gasser R.B."/>
        </authorList>
    </citation>
    <scope>NUCLEOTIDE SEQUENCE [LARGE SCALE GENOMIC DNA]</scope>
    <source>
        <strain evidence="1">Cs-k2</strain>
    </source>
</reference>
<organism evidence="1 2">
    <name type="scientific">Clonorchis sinensis</name>
    <name type="common">Chinese liver fluke</name>
    <dbReference type="NCBI Taxonomy" id="79923"/>
    <lineage>
        <taxon>Eukaryota</taxon>
        <taxon>Metazoa</taxon>
        <taxon>Spiralia</taxon>
        <taxon>Lophotrochozoa</taxon>
        <taxon>Platyhelminthes</taxon>
        <taxon>Trematoda</taxon>
        <taxon>Digenea</taxon>
        <taxon>Opisthorchiida</taxon>
        <taxon>Opisthorchiata</taxon>
        <taxon>Opisthorchiidae</taxon>
        <taxon>Clonorchis</taxon>
    </lineage>
</organism>
<comment type="caution">
    <text evidence="1">The sequence shown here is derived from an EMBL/GenBank/DDBJ whole genome shotgun (WGS) entry which is preliminary data.</text>
</comment>
<protein>
    <submittedName>
        <fullName evidence="1">Uncharacterized protein</fullName>
    </submittedName>
</protein>
<dbReference type="InParanoid" id="A0A419QFE9"/>
<evidence type="ECO:0000313" key="2">
    <source>
        <dbReference type="Proteomes" id="UP000286415"/>
    </source>
</evidence>